<dbReference type="CDD" id="cd02947">
    <property type="entry name" value="TRX_family"/>
    <property type="match status" value="1"/>
</dbReference>
<dbReference type="GO" id="GO:0016853">
    <property type="term" value="F:isomerase activity"/>
    <property type="evidence" value="ECO:0007669"/>
    <property type="project" value="UniProtKB-KW"/>
</dbReference>
<keyword evidence="2" id="KW-1185">Reference proteome</keyword>
<dbReference type="SUPFAM" id="SSF52833">
    <property type="entry name" value="Thioredoxin-like"/>
    <property type="match status" value="1"/>
</dbReference>
<keyword evidence="1" id="KW-0413">Isomerase</keyword>
<accession>A0ABV2ECW6</accession>
<comment type="caution">
    <text evidence="1">The sequence shown here is derived from an EMBL/GenBank/DDBJ whole genome shotgun (WGS) entry which is preliminary data.</text>
</comment>
<dbReference type="Pfam" id="PF14595">
    <property type="entry name" value="Thioredoxin_9"/>
    <property type="match status" value="1"/>
</dbReference>
<organism evidence="1 2">
    <name type="scientific">Salinicoccus halitifaciens</name>
    <dbReference type="NCBI Taxonomy" id="1073415"/>
    <lineage>
        <taxon>Bacteria</taxon>
        <taxon>Bacillati</taxon>
        <taxon>Bacillota</taxon>
        <taxon>Bacilli</taxon>
        <taxon>Bacillales</taxon>
        <taxon>Staphylococcaceae</taxon>
        <taxon>Salinicoccus</taxon>
    </lineage>
</organism>
<sequence>MKVNLNDWFEKGLTFDEYEKELTTHEENYMKIYENFTLPEDEAFFRQTAESGIRAIIIAEPWCGHCMMNLPIFRRLAEKGGIDTRISLRDTHTELMDAYETDGKRVIPIIVLINEDGQEVAKWGPRAPETTEIQKEVLRDMPEKGSDEYDKMFKVKVRELSETFAGNEVLWQHVAQDMKKTIKTAI</sequence>
<proteinExistence type="predicted"/>
<dbReference type="EMBL" id="JBDZDV010000010">
    <property type="protein sequence ID" value="MET3112257.1"/>
    <property type="molecule type" value="Genomic_DNA"/>
</dbReference>
<dbReference type="InterPro" id="IPR036249">
    <property type="entry name" value="Thioredoxin-like_sf"/>
</dbReference>
<protein>
    <submittedName>
        <fullName evidence="1">Thiol-disulfide isomerase/thioredoxin</fullName>
    </submittedName>
</protein>
<gene>
    <name evidence="1" type="ORF">ABHD89_002704</name>
</gene>
<evidence type="ECO:0000313" key="1">
    <source>
        <dbReference type="EMBL" id="MET3112257.1"/>
    </source>
</evidence>
<name>A0ABV2ECW6_9STAP</name>
<reference evidence="1 2" key="1">
    <citation type="submission" date="2024-05" db="EMBL/GenBank/DDBJ databases">
        <title>Genomic Encyclopedia of Type Strains, Phase IV (KMG-IV): sequencing the most valuable type-strain genomes for metagenomic binning, comparative biology and taxonomic classification.</title>
        <authorList>
            <person name="Goeker M."/>
        </authorList>
    </citation>
    <scope>NUCLEOTIDE SEQUENCE [LARGE SCALE GENOMIC DNA]</scope>
    <source>
        <strain evidence="1 2">DSM 25286</strain>
    </source>
</reference>
<evidence type="ECO:0000313" key="2">
    <source>
        <dbReference type="Proteomes" id="UP001549019"/>
    </source>
</evidence>
<dbReference type="RefSeq" id="WP_230822405.1">
    <property type="nucleotide sequence ID" value="NZ_JAJNCU010000006.1"/>
</dbReference>
<dbReference type="Gene3D" id="3.40.30.10">
    <property type="entry name" value="Glutaredoxin"/>
    <property type="match status" value="1"/>
</dbReference>
<dbReference type="Proteomes" id="UP001549019">
    <property type="component" value="Unassembled WGS sequence"/>
</dbReference>